<accession>A0A2T3MV29</accession>
<dbReference type="OrthoDB" id="8482106at2"/>
<protein>
    <submittedName>
        <fullName evidence="1">Uncharacterized protein</fullName>
    </submittedName>
</protein>
<comment type="caution">
    <text evidence="1">The sequence shown here is derived from an EMBL/GenBank/DDBJ whole genome shotgun (WGS) entry which is preliminary data.</text>
</comment>
<evidence type="ECO:0000313" key="1">
    <source>
        <dbReference type="EMBL" id="PSW03766.1"/>
    </source>
</evidence>
<dbReference type="Proteomes" id="UP000240904">
    <property type="component" value="Unassembled WGS sequence"/>
</dbReference>
<gene>
    <name evidence="1" type="ORF">C9I89_16690</name>
</gene>
<name>A0A2T3MV29_9GAMM</name>
<organism evidence="1 2">
    <name type="scientific">Photobacterium lipolyticum</name>
    <dbReference type="NCBI Taxonomy" id="266810"/>
    <lineage>
        <taxon>Bacteria</taxon>
        <taxon>Pseudomonadati</taxon>
        <taxon>Pseudomonadota</taxon>
        <taxon>Gammaproteobacteria</taxon>
        <taxon>Vibrionales</taxon>
        <taxon>Vibrionaceae</taxon>
        <taxon>Photobacterium</taxon>
    </lineage>
</organism>
<dbReference type="EMBL" id="PYMC01000013">
    <property type="protein sequence ID" value="PSW03766.1"/>
    <property type="molecule type" value="Genomic_DNA"/>
</dbReference>
<keyword evidence="2" id="KW-1185">Reference proteome</keyword>
<dbReference type="RefSeq" id="WP_107284458.1">
    <property type="nucleotide sequence ID" value="NZ_PYMC01000013.1"/>
</dbReference>
<sequence>MDFFVPSASSPAQAESVFTSIAQHISAPSQSQRIHKLQWLHEGQVCTCEIGQLLPDVFRTKEQVLAIFDCGNVFKVCTPHRGAIEFDPIHASKSAVIDVEFFD</sequence>
<proteinExistence type="predicted"/>
<reference evidence="1 2" key="1">
    <citation type="submission" date="2018-03" db="EMBL/GenBank/DDBJ databases">
        <title>Whole genome sequencing of Histamine producing bacteria.</title>
        <authorList>
            <person name="Butler K."/>
        </authorList>
    </citation>
    <scope>NUCLEOTIDE SEQUENCE [LARGE SCALE GENOMIC DNA]</scope>
    <source>
        <strain evidence="1 2">DSM 16190</strain>
    </source>
</reference>
<evidence type="ECO:0000313" key="2">
    <source>
        <dbReference type="Proteomes" id="UP000240904"/>
    </source>
</evidence>
<dbReference type="AlphaFoldDB" id="A0A2T3MV29"/>